<keyword evidence="1" id="KW-0732">Signal</keyword>
<evidence type="ECO:0000259" key="2">
    <source>
        <dbReference type="SMART" id="SM00867"/>
    </source>
</evidence>
<feature type="domain" description="Lipid/polyisoprenoid-binding YceI-like" evidence="2">
    <location>
        <begin position="21"/>
        <end position="185"/>
    </location>
</feature>
<evidence type="ECO:0000313" key="4">
    <source>
        <dbReference type="Proteomes" id="UP001597460"/>
    </source>
</evidence>
<dbReference type="InterPro" id="IPR036761">
    <property type="entry name" value="TTHA0802/YceI-like_sf"/>
</dbReference>
<dbReference type="InterPro" id="IPR007372">
    <property type="entry name" value="Lipid/polyisoprenoid-bd_YceI"/>
</dbReference>
<evidence type="ECO:0000256" key="1">
    <source>
        <dbReference type="SAM" id="SignalP"/>
    </source>
</evidence>
<dbReference type="SUPFAM" id="SSF101874">
    <property type="entry name" value="YceI-like"/>
    <property type="match status" value="1"/>
</dbReference>
<evidence type="ECO:0000313" key="3">
    <source>
        <dbReference type="EMBL" id="MFD2533311.1"/>
    </source>
</evidence>
<dbReference type="Pfam" id="PF04264">
    <property type="entry name" value="YceI"/>
    <property type="match status" value="1"/>
</dbReference>
<dbReference type="RefSeq" id="WP_390303373.1">
    <property type="nucleotide sequence ID" value="NZ_JBHULI010000025.1"/>
</dbReference>
<feature type="signal peptide" evidence="1">
    <location>
        <begin position="1"/>
        <end position="19"/>
    </location>
</feature>
<gene>
    <name evidence="3" type="ORF">ACFSVN_12725</name>
</gene>
<proteinExistence type="predicted"/>
<dbReference type="PANTHER" id="PTHR34406">
    <property type="entry name" value="PROTEIN YCEI"/>
    <property type="match status" value="1"/>
</dbReference>
<keyword evidence="4" id="KW-1185">Reference proteome</keyword>
<sequence length="186" mass="20226">MYKILITLILSLSTMTLYAQNYSIVVDESEVIIDGTSNVHDWESKAEQFSGTATIEIEDDSLISSISALEFNVVVDGIKSGKGGMDNKTYDALNKKKHPNINFVLSEVTNISANTLTANGELTISGVTKTIQMEVEYEILPDGSVLFKGTQPITMTDYDVDPPKAMFGAIKAGADVEVIFDAKFAQ</sequence>
<dbReference type="PANTHER" id="PTHR34406:SF1">
    <property type="entry name" value="PROTEIN YCEI"/>
    <property type="match status" value="1"/>
</dbReference>
<dbReference type="Proteomes" id="UP001597460">
    <property type="component" value="Unassembled WGS sequence"/>
</dbReference>
<dbReference type="SMART" id="SM00867">
    <property type="entry name" value="YceI"/>
    <property type="match status" value="1"/>
</dbReference>
<dbReference type="EMBL" id="JBHULI010000025">
    <property type="protein sequence ID" value="MFD2533311.1"/>
    <property type="molecule type" value="Genomic_DNA"/>
</dbReference>
<name>A0ABW5JMN0_9BACT</name>
<protein>
    <submittedName>
        <fullName evidence="3">YceI family protein</fullName>
    </submittedName>
</protein>
<comment type="caution">
    <text evidence="3">The sequence shown here is derived from an EMBL/GenBank/DDBJ whole genome shotgun (WGS) entry which is preliminary data.</text>
</comment>
<dbReference type="Gene3D" id="2.40.128.110">
    <property type="entry name" value="Lipid/polyisoprenoid-binding, YceI-like"/>
    <property type="match status" value="1"/>
</dbReference>
<organism evidence="3 4">
    <name type="scientific">Gracilimonas halophila</name>
    <dbReference type="NCBI Taxonomy" id="1834464"/>
    <lineage>
        <taxon>Bacteria</taxon>
        <taxon>Pseudomonadati</taxon>
        <taxon>Balneolota</taxon>
        <taxon>Balneolia</taxon>
        <taxon>Balneolales</taxon>
        <taxon>Balneolaceae</taxon>
        <taxon>Gracilimonas</taxon>
    </lineage>
</organism>
<feature type="chain" id="PRO_5047344914" evidence="1">
    <location>
        <begin position="20"/>
        <end position="186"/>
    </location>
</feature>
<reference evidence="4" key="1">
    <citation type="journal article" date="2019" name="Int. J. Syst. Evol. Microbiol.">
        <title>The Global Catalogue of Microorganisms (GCM) 10K type strain sequencing project: providing services to taxonomists for standard genome sequencing and annotation.</title>
        <authorList>
            <consortium name="The Broad Institute Genomics Platform"/>
            <consortium name="The Broad Institute Genome Sequencing Center for Infectious Disease"/>
            <person name="Wu L."/>
            <person name="Ma J."/>
        </authorList>
    </citation>
    <scope>NUCLEOTIDE SEQUENCE [LARGE SCALE GENOMIC DNA]</scope>
    <source>
        <strain evidence="4">KCTC 52042</strain>
    </source>
</reference>
<accession>A0ABW5JMN0</accession>